<dbReference type="SUPFAM" id="SSF53756">
    <property type="entry name" value="UDP-Glycosyltransferase/glycogen phosphorylase"/>
    <property type="match status" value="1"/>
</dbReference>
<feature type="domain" description="Glycosyl transferase family 1" evidence="1">
    <location>
        <begin position="802"/>
        <end position="943"/>
    </location>
</feature>
<dbReference type="Pfam" id="PF00534">
    <property type="entry name" value="Glycos_transf_1"/>
    <property type="match status" value="1"/>
</dbReference>
<evidence type="ECO:0000259" key="1">
    <source>
        <dbReference type="Pfam" id="PF00534"/>
    </source>
</evidence>
<evidence type="ECO:0000259" key="2">
    <source>
        <dbReference type="Pfam" id="PF13579"/>
    </source>
</evidence>
<dbReference type="InterPro" id="IPR007488">
    <property type="entry name" value="DUF535"/>
</dbReference>
<dbReference type="Proteomes" id="UP000268230">
    <property type="component" value="Chromosome"/>
</dbReference>
<dbReference type="Gene3D" id="3.40.50.2000">
    <property type="entry name" value="Glycogen Phosphorylase B"/>
    <property type="match status" value="2"/>
</dbReference>
<gene>
    <name evidence="3" type="ORF">EJA05_12770</name>
</gene>
<reference evidence="3 4" key="1">
    <citation type="submission" date="2018-12" db="EMBL/GenBank/DDBJ databases">
        <authorList>
            <person name="Li S."/>
            <person name="Yang R."/>
            <person name="Chen G."/>
            <person name="Zou L."/>
            <person name="Zhang C."/>
            <person name="Chen Y."/>
            <person name="Liu Z."/>
            <person name="Li Y."/>
            <person name="Yan Y."/>
            <person name="Huang M."/>
            <person name="Chen T."/>
        </authorList>
    </citation>
    <scope>NUCLEOTIDE SEQUENCE [LARGE SCALE GENOMIC DNA]</scope>
    <source>
        <strain evidence="3 4">1257</strain>
    </source>
</reference>
<accession>A0A3S8UJH8</accession>
<dbReference type="PANTHER" id="PTHR38785:SF1">
    <property type="entry name" value="HOMOLOG OF VIRK"/>
    <property type="match status" value="1"/>
</dbReference>
<dbReference type="Pfam" id="PF04393">
    <property type="entry name" value="DUF535"/>
    <property type="match status" value="1"/>
</dbReference>
<dbReference type="CDD" id="cd03823">
    <property type="entry name" value="GT4_ExpE7-like"/>
    <property type="match status" value="1"/>
</dbReference>
<sequence length="990" mass="108782">MAFRSLLKSVLTLQPGYSLRALNNKFKLLVLIITQWTDLRPFLRHMEAALGKEGFDKLGVDCIGMVQWPYVSKCWSVRERLDAVASHYQVVTAQFPTLLLLGRDERRTLCDLSGISADCTLVLDRPIWFKREGELVLNLFQGDLRVASLAFTLQRTAAGLCLFIGAVQGIHKGIDSERSLAIYRDLTKDFEGLRPRSLLLEALKCLARAVGADGLYAVGDAYRHHRHPYFGAEKSQDLAANYDAIWLEHGAVPSEREDFFSLPLAAAQRAAEDIAPKKRAMYRRRQALLEALFAQLEAALAAGADPLQVHRQRLGYALVLQEASAPTAAHSWLAKAAGLFRQALREPRADQRFVAYIRKAGLYPTLRKTWRELLHHGPALLWKPPAEQRHDLPLDAPGVAASTLFPGHVLMICESDPVQALDGRPAQLRQMLVELGYTCTVADWRNPQDCLNALQTCAAVILHRLPYCAQLSRLLEEARRLKVTSCWDTDELIFDPQAYRQGNDLNGLRDTDVGKLMAAVALHRQALLACECAIASSAVLAAAMQEAGARQVTVVECSQQLGQVFPALSGVRPRRLLSANIFFAPRSFGGATVVAEQMARLLAATSPWQQFVFTSLPTTDTPAYSLFRYQAQQAAVLGIGLPDQRSALEDFENRATLPLFDAVLERVAPDLVHLHSIQGLGALLAESCARAGIPFVVTLHDAWWICGRQFMINGQGQYCGQTRIRAEVCAACVEDAPLNAYRQQALATTLRKASLLLAPSHFARDLYVANGFDAAKIRINRNGILAPGAGYHKQPGALLRFGFVGGNTAIKGINLITQAFAGLPRSDYELKVVDNLLHLGFRSFNRHSVKIPGSVSIIPGYTQDDIDAFFSGIDVLLFPTQWKETFGLAVREALVRDVWVISTDAGGTVEDIVDGVNGTIIPLSSDPRYLREALADALEHPERFAHPHNAFKGSITLCSDQALELQGIYADVIAGTATADPAPSAMKSLK</sequence>
<dbReference type="KEGG" id="pory:EJA05_12770"/>
<proteinExistence type="predicted"/>
<evidence type="ECO:0000313" key="3">
    <source>
        <dbReference type="EMBL" id="AZL68545.1"/>
    </source>
</evidence>
<organism evidence="3 4">
    <name type="scientific">Pseudomonas entomophila</name>
    <dbReference type="NCBI Taxonomy" id="312306"/>
    <lineage>
        <taxon>Bacteria</taxon>
        <taxon>Pseudomonadati</taxon>
        <taxon>Pseudomonadota</taxon>
        <taxon>Gammaproteobacteria</taxon>
        <taxon>Pseudomonadales</taxon>
        <taxon>Pseudomonadaceae</taxon>
        <taxon>Pseudomonas</taxon>
    </lineage>
</organism>
<dbReference type="GO" id="GO:0016757">
    <property type="term" value="F:glycosyltransferase activity"/>
    <property type="evidence" value="ECO:0007669"/>
    <property type="project" value="InterPro"/>
</dbReference>
<dbReference type="AlphaFoldDB" id="A0A3S8UJH8"/>
<evidence type="ECO:0000313" key="4">
    <source>
        <dbReference type="Proteomes" id="UP000268230"/>
    </source>
</evidence>
<protein>
    <submittedName>
        <fullName evidence="3">DUF535 domain-containing protein</fullName>
    </submittedName>
</protein>
<dbReference type="EMBL" id="CP034338">
    <property type="protein sequence ID" value="AZL68545.1"/>
    <property type="molecule type" value="Genomic_DNA"/>
</dbReference>
<dbReference type="OrthoDB" id="6835762at2"/>
<feature type="domain" description="Glycosyltransferase subfamily 4-like N-terminal" evidence="2">
    <location>
        <begin position="589"/>
        <end position="783"/>
    </location>
</feature>
<dbReference type="GO" id="GO:0006974">
    <property type="term" value="P:DNA damage response"/>
    <property type="evidence" value="ECO:0007669"/>
    <property type="project" value="TreeGrafter"/>
</dbReference>
<dbReference type="InterPro" id="IPR001296">
    <property type="entry name" value="Glyco_trans_1"/>
</dbReference>
<dbReference type="InterPro" id="IPR028098">
    <property type="entry name" value="Glyco_trans_4-like_N"/>
</dbReference>
<name>A0A3S8UJH8_9PSED</name>
<dbReference type="PANTHER" id="PTHR38785">
    <property type="entry name" value="HOMOLOG OF VIRK"/>
    <property type="match status" value="1"/>
</dbReference>
<dbReference type="Pfam" id="PF13579">
    <property type="entry name" value="Glyco_trans_4_4"/>
    <property type="match status" value="1"/>
</dbReference>